<dbReference type="HAMAP" id="MF_01227">
    <property type="entry name" value="PyrG"/>
    <property type="match status" value="1"/>
</dbReference>
<feature type="binding site" evidence="11">
    <location>
        <begin position="387"/>
        <end position="390"/>
    </location>
    <ligand>
        <name>L-glutamine</name>
        <dbReference type="ChEBI" id="CHEBI:58359"/>
    </ligand>
</feature>
<feature type="binding site" evidence="11">
    <location>
        <position position="223"/>
    </location>
    <ligand>
        <name>UTP</name>
        <dbReference type="ChEBI" id="CHEBI:46398"/>
    </ligand>
</feature>
<feature type="binding site" evidence="11">
    <location>
        <position position="71"/>
    </location>
    <ligand>
        <name>Mg(2+)</name>
        <dbReference type="ChEBI" id="CHEBI:18420"/>
    </ligand>
</feature>
<dbReference type="EMBL" id="MHQN01000033">
    <property type="protein sequence ID" value="OHA02578.1"/>
    <property type="molecule type" value="Genomic_DNA"/>
</dbReference>
<evidence type="ECO:0000259" key="13">
    <source>
        <dbReference type="Pfam" id="PF06418"/>
    </source>
</evidence>
<dbReference type="CDD" id="cd03113">
    <property type="entry name" value="CTPS_N"/>
    <property type="match status" value="1"/>
</dbReference>
<feature type="binding site" evidence="11">
    <location>
        <position position="13"/>
    </location>
    <ligand>
        <name>CTP</name>
        <dbReference type="ChEBI" id="CHEBI:37563"/>
        <note>allosteric inhibitor</note>
    </ligand>
</feature>
<dbReference type="SUPFAM" id="SSF52540">
    <property type="entry name" value="P-loop containing nucleoside triphosphate hydrolases"/>
    <property type="match status" value="1"/>
</dbReference>
<dbReference type="InterPro" id="IPR017926">
    <property type="entry name" value="GATASE"/>
</dbReference>
<keyword evidence="6 11" id="KW-0067">ATP-binding</keyword>
<dbReference type="EC" id="6.3.4.2" evidence="11"/>
<comment type="pathway">
    <text evidence="1 11">Pyrimidine metabolism; CTP biosynthesis via de novo pathway; CTP from UDP: step 2/2.</text>
</comment>
<sequence>MTRYIFVAGGVMSGIGKGVTTASIARILKSRGFRVTAAKIDPYVNVDAGTMNPIEHGETFVTDDGMECDQDVGNYERFLGEDIPRENYMTTGAVYQEVIRKERNLEYGGACVQVVPAIPQEVIERLETASKKAQADFTLVEIGGTVGEYENILFLEAARMMRLARPKNVLFVLVSYLPVPSMIGEMKTKPTQHAVRAMNATGLQPDFIIARSTVSIDEPRKKKLAVFCNVHEEDVISAPDVTSIYEIPLNFEKDMLGDRVLEKFGMKRSVSDMADWKDLVTRIKGAKRQMGIAIVGKYFQTGDFVLADSYISVIEAIKHAAWAERITPEIVWLNAEEYENDPQKLQELDAYDGIIVPGGFGPRGVEGKILAIQYARERQIPYFGLCYGMQLATIEFARNVCGLKGANTTEVDPQTAHPVITPMEEQQSLIQEKHFGGSMRLGAYDCRLTPGSLSMRAYAKDKSGTQKNGVISERHRHRYEFNNAYRETLTRKGLVVAGCNPQRNLVEIIELADHPFFVGTQFHPEFKSRPLSPHPLYRAFIQAALDTKNKNASNNGVTDDGG</sequence>
<accession>A0A1G2KSZ2</accession>
<keyword evidence="5 11" id="KW-0547">Nucleotide-binding</keyword>
<comment type="similarity">
    <text evidence="2 11">Belongs to the CTP synthase family.</text>
</comment>
<comment type="caution">
    <text evidence="14">The sequence shown here is derived from an EMBL/GenBank/DDBJ whole genome shotgun (WGS) entry which is preliminary data.</text>
</comment>
<dbReference type="GO" id="GO:0005524">
    <property type="term" value="F:ATP binding"/>
    <property type="evidence" value="ECO:0007669"/>
    <property type="project" value="UniProtKB-KW"/>
</dbReference>
<evidence type="ECO:0000256" key="4">
    <source>
        <dbReference type="ARBA" id="ARBA00022723"/>
    </source>
</evidence>
<feature type="binding site" evidence="11">
    <location>
        <position position="71"/>
    </location>
    <ligand>
        <name>ATP</name>
        <dbReference type="ChEBI" id="CHEBI:30616"/>
    </ligand>
</feature>
<feature type="binding site" evidence="11">
    <location>
        <position position="478"/>
    </location>
    <ligand>
        <name>L-glutamine</name>
        <dbReference type="ChEBI" id="CHEBI:58359"/>
    </ligand>
</feature>
<feature type="domain" description="CTP synthase N-terminal" evidence="13">
    <location>
        <begin position="3"/>
        <end position="265"/>
    </location>
</feature>
<keyword evidence="3 11" id="KW-0436">Ligase</keyword>
<dbReference type="NCBIfam" id="TIGR00337">
    <property type="entry name" value="PyrG"/>
    <property type="match status" value="1"/>
</dbReference>
<feature type="binding site" evidence="11">
    <location>
        <position position="410"/>
    </location>
    <ligand>
        <name>L-glutamine</name>
        <dbReference type="ChEBI" id="CHEBI:58359"/>
    </ligand>
</feature>
<gene>
    <name evidence="11" type="primary">pyrG</name>
    <name evidence="14" type="ORF">A3C92_02960</name>
</gene>
<feature type="active site" evidence="11">
    <location>
        <position position="525"/>
    </location>
</feature>
<feature type="active site" evidence="11">
    <location>
        <position position="523"/>
    </location>
</feature>
<feature type="active site" description="Nucleophile; for glutamine hydrolysis" evidence="11">
    <location>
        <position position="386"/>
    </location>
</feature>
<dbReference type="InterPro" id="IPR029062">
    <property type="entry name" value="Class_I_gatase-like"/>
</dbReference>
<feature type="binding site" evidence="11">
    <location>
        <begin position="187"/>
        <end position="192"/>
    </location>
    <ligand>
        <name>UTP</name>
        <dbReference type="ChEBI" id="CHEBI:46398"/>
    </ligand>
</feature>
<dbReference type="Pfam" id="PF00117">
    <property type="entry name" value="GATase"/>
    <property type="match status" value="1"/>
</dbReference>
<dbReference type="FunFam" id="3.40.50.880:FF:000002">
    <property type="entry name" value="CTP synthase"/>
    <property type="match status" value="1"/>
</dbReference>
<comment type="subunit">
    <text evidence="11">Homotetramer.</text>
</comment>
<feature type="binding site" evidence="11">
    <location>
        <begin position="14"/>
        <end position="19"/>
    </location>
    <ligand>
        <name>ATP</name>
        <dbReference type="ChEBI" id="CHEBI:30616"/>
    </ligand>
</feature>
<feature type="binding site" evidence="11">
    <location>
        <position position="359"/>
    </location>
    <ligand>
        <name>L-glutamine</name>
        <dbReference type="ChEBI" id="CHEBI:58359"/>
    </ligand>
</feature>
<evidence type="ECO:0000256" key="6">
    <source>
        <dbReference type="ARBA" id="ARBA00022840"/>
    </source>
</evidence>
<dbReference type="NCBIfam" id="NF003792">
    <property type="entry name" value="PRK05380.1"/>
    <property type="match status" value="1"/>
</dbReference>
<evidence type="ECO:0000256" key="2">
    <source>
        <dbReference type="ARBA" id="ARBA00007533"/>
    </source>
</evidence>
<evidence type="ECO:0000313" key="15">
    <source>
        <dbReference type="Proteomes" id="UP000177177"/>
    </source>
</evidence>
<evidence type="ECO:0000256" key="7">
    <source>
        <dbReference type="ARBA" id="ARBA00022842"/>
    </source>
</evidence>
<evidence type="ECO:0000256" key="10">
    <source>
        <dbReference type="ARBA" id="ARBA00047781"/>
    </source>
</evidence>
<evidence type="ECO:0000256" key="11">
    <source>
        <dbReference type="HAMAP-Rule" id="MF_01227"/>
    </source>
</evidence>
<dbReference type="GO" id="GO:0044210">
    <property type="term" value="P:'de novo' CTP biosynthetic process"/>
    <property type="evidence" value="ECO:0007669"/>
    <property type="project" value="UniProtKB-UniRule"/>
</dbReference>
<dbReference type="FunFam" id="3.40.50.300:FF:000009">
    <property type="entry name" value="CTP synthase"/>
    <property type="match status" value="1"/>
</dbReference>
<dbReference type="Proteomes" id="UP000177177">
    <property type="component" value="Unassembled WGS sequence"/>
</dbReference>
<dbReference type="InterPro" id="IPR017456">
    <property type="entry name" value="CTP_synthase_N"/>
</dbReference>
<dbReference type="CDD" id="cd01746">
    <property type="entry name" value="GATase1_CTP_Synthase"/>
    <property type="match status" value="1"/>
</dbReference>
<keyword evidence="7 11" id="KW-0460">Magnesium</keyword>
<evidence type="ECO:0000256" key="3">
    <source>
        <dbReference type="ARBA" id="ARBA00022598"/>
    </source>
</evidence>
<dbReference type="InterPro" id="IPR027417">
    <property type="entry name" value="P-loop_NTPase"/>
</dbReference>
<dbReference type="SUPFAM" id="SSF52317">
    <property type="entry name" value="Class I glutamine amidotransferase-like"/>
    <property type="match status" value="1"/>
</dbReference>
<dbReference type="InterPro" id="IPR004468">
    <property type="entry name" value="CTP_synthase"/>
</dbReference>
<reference evidence="14 15" key="1">
    <citation type="journal article" date="2016" name="Nat. Commun.">
        <title>Thousands of microbial genomes shed light on interconnected biogeochemical processes in an aquifer system.</title>
        <authorList>
            <person name="Anantharaman K."/>
            <person name="Brown C.T."/>
            <person name="Hug L.A."/>
            <person name="Sharon I."/>
            <person name="Castelle C.J."/>
            <person name="Probst A.J."/>
            <person name="Thomas B.C."/>
            <person name="Singh A."/>
            <person name="Wilkins M.J."/>
            <person name="Karaoz U."/>
            <person name="Brodie E.L."/>
            <person name="Williams K.H."/>
            <person name="Hubbard S.S."/>
            <person name="Banfield J.F."/>
        </authorList>
    </citation>
    <scope>NUCLEOTIDE SEQUENCE [LARGE SCALE GENOMIC DNA]</scope>
</reference>
<feature type="binding site" evidence="11">
    <location>
        <position position="13"/>
    </location>
    <ligand>
        <name>UTP</name>
        <dbReference type="ChEBI" id="CHEBI:46398"/>
    </ligand>
</feature>
<dbReference type="InterPro" id="IPR033828">
    <property type="entry name" value="GATase1_CTP_Synthase"/>
</dbReference>
<feature type="binding site" evidence="11">
    <location>
        <position position="141"/>
    </location>
    <ligand>
        <name>Mg(2+)</name>
        <dbReference type="ChEBI" id="CHEBI:18420"/>
    </ligand>
</feature>
<dbReference type="GO" id="GO:0019856">
    <property type="term" value="P:pyrimidine nucleobase biosynthetic process"/>
    <property type="evidence" value="ECO:0007669"/>
    <property type="project" value="TreeGrafter"/>
</dbReference>
<dbReference type="PANTHER" id="PTHR11550">
    <property type="entry name" value="CTP SYNTHASE"/>
    <property type="match status" value="1"/>
</dbReference>
<name>A0A1G2KSZ2_9BACT</name>
<evidence type="ECO:0000313" key="14">
    <source>
        <dbReference type="EMBL" id="OHA02578.1"/>
    </source>
</evidence>
<dbReference type="GO" id="GO:0097268">
    <property type="term" value="C:cytoophidium"/>
    <property type="evidence" value="ECO:0007669"/>
    <property type="project" value="UniProtKB-ARBA"/>
</dbReference>
<feature type="binding site" evidence="11">
    <location>
        <position position="223"/>
    </location>
    <ligand>
        <name>CTP</name>
        <dbReference type="ChEBI" id="CHEBI:37563"/>
        <note>allosteric inhibitor</note>
    </ligand>
</feature>
<evidence type="ECO:0000256" key="5">
    <source>
        <dbReference type="ARBA" id="ARBA00022741"/>
    </source>
</evidence>
<organism evidence="14 15">
    <name type="scientific">Candidatus Sungbacteria bacterium RIFCSPHIGHO2_02_FULL_53_17</name>
    <dbReference type="NCBI Taxonomy" id="1802275"/>
    <lineage>
        <taxon>Bacteria</taxon>
        <taxon>Candidatus Sungiibacteriota</taxon>
    </lineage>
</organism>
<dbReference type="Gene3D" id="3.40.50.300">
    <property type="entry name" value="P-loop containing nucleotide triphosphate hydrolases"/>
    <property type="match status" value="1"/>
</dbReference>
<protein>
    <recommendedName>
        <fullName evidence="11">CTP synthase</fullName>
        <ecNumber evidence="11">6.3.4.2</ecNumber>
    </recommendedName>
    <alternativeName>
        <fullName evidence="11">Cytidine 5'-triphosphate synthase</fullName>
    </alternativeName>
    <alternativeName>
        <fullName evidence="11">Cytidine triphosphate synthetase</fullName>
        <shortName evidence="11">CTP synthetase</shortName>
        <shortName evidence="11">CTPS</shortName>
    </alternativeName>
    <alternativeName>
        <fullName evidence="11">UTP--ammonia ligase</fullName>
    </alternativeName>
</protein>
<evidence type="ECO:0000256" key="1">
    <source>
        <dbReference type="ARBA" id="ARBA00005171"/>
    </source>
</evidence>
<dbReference type="AlphaFoldDB" id="A0A1G2KSZ2"/>
<feature type="binding site" evidence="11">
    <location>
        <position position="241"/>
    </location>
    <ligand>
        <name>ATP</name>
        <dbReference type="ChEBI" id="CHEBI:30616"/>
    </ligand>
</feature>
<dbReference type="Pfam" id="PF06418">
    <property type="entry name" value="CTP_synth_N"/>
    <property type="match status" value="1"/>
</dbReference>
<dbReference type="Gene3D" id="3.40.50.880">
    <property type="match status" value="1"/>
</dbReference>
<feature type="region of interest" description="Amidoligase domain" evidence="11">
    <location>
        <begin position="1"/>
        <end position="266"/>
    </location>
</feature>
<feature type="domain" description="Glutamine amidotransferase" evidence="12">
    <location>
        <begin position="306"/>
        <end position="542"/>
    </location>
</feature>
<dbReference type="GO" id="GO:0004359">
    <property type="term" value="F:glutaminase activity"/>
    <property type="evidence" value="ECO:0007669"/>
    <property type="project" value="RHEA"/>
</dbReference>
<comment type="activity regulation">
    <text evidence="11">Allosterically activated by GTP, when glutamine is the substrate; GTP has no effect on the reaction when ammonia is the substrate. The allosteric effector GTP functions by stabilizing the protein conformation that binds the tetrahedral intermediate(s) formed during glutamine hydrolysis. Inhibited by the product CTP, via allosteric rather than competitive inhibition.</text>
</comment>
<dbReference type="GO" id="GO:0003883">
    <property type="term" value="F:CTP synthase activity"/>
    <property type="evidence" value="ECO:0007669"/>
    <property type="project" value="UniProtKB-UniRule"/>
</dbReference>
<dbReference type="GO" id="GO:0042802">
    <property type="term" value="F:identical protein binding"/>
    <property type="evidence" value="ECO:0007669"/>
    <property type="project" value="TreeGrafter"/>
</dbReference>
<dbReference type="GO" id="GO:0046872">
    <property type="term" value="F:metal ion binding"/>
    <property type="evidence" value="ECO:0007669"/>
    <property type="project" value="UniProtKB-KW"/>
</dbReference>
<comment type="catalytic activity">
    <reaction evidence="11">
        <text>L-glutamine + H2O = L-glutamate + NH4(+)</text>
        <dbReference type="Rhea" id="RHEA:15889"/>
        <dbReference type="ChEBI" id="CHEBI:15377"/>
        <dbReference type="ChEBI" id="CHEBI:28938"/>
        <dbReference type="ChEBI" id="CHEBI:29985"/>
        <dbReference type="ChEBI" id="CHEBI:58359"/>
    </reaction>
</comment>
<dbReference type="UniPathway" id="UPA00159">
    <property type="reaction ID" value="UER00277"/>
</dbReference>
<dbReference type="PANTHER" id="PTHR11550:SF0">
    <property type="entry name" value="CTP SYNTHASE-RELATED"/>
    <property type="match status" value="1"/>
</dbReference>
<evidence type="ECO:0000256" key="8">
    <source>
        <dbReference type="ARBA" id="ARBA00022962"/>
    </source>
</evidence>
<dbReference type="PROSITE" id="PS51273">
    <property type="entry name" value="GATASE_TYPE_1"/>
    <property type="match status" value="1"/>
</dbReference>
<comment type="caution">
    <text evidence="11">Lacks conserved residue(s) required for the propagation of feature annotation.</text>
</comment>
<feature type="binding site" evidence="11">
    <location>
        <begin position="187"/>
        <end position="192"/>
    </location>
    <ligand>
        <name>CTP</name>
        <dbReference type="ChEBI" id="CHEBI:37563"/>
        <note>allosteric inhibitor</note>
    </ligand>
</feature>
<proteinExistence type="inferred from homology"/>
<comment type="catalytic activity">
    <reaction evidence="10 11">
        <text>UTP + L-glutamine + ATP + H2O = CTP + L-glutamate + ADP + phosphate + 2 H(+)</text>
        <dbReference type="Rhea" id="RHEA:26426"/>
        <dbReference type="ChEBI" id="CHEBI:15377"/>
        <dbReference type="ChEBI" id="CHEBI:15378"/>
        <dbReference type="ChEBI" id="CHEBI:29985"/>
        <dbReference type="ChEBI" id="CHEBI:30616"/>
        <dbReference type="ChEBI" id="CHEBI:37563"/>
        <dbReference type="ChEBI" id="CHEBI:43474"/>
        <dbReference type="ChEBI" id="CHEBI:46398"/>
        <dbReference type="ChEBI" id="CHEBI:58359"/>
        <dbReference type="ChEBI" id="CHEBI:456216"/>
        <dbReference type="EC" id="6.3.4.2"/>
    </reaction>
</comment>
<evidence type="ECO:0000256" key="9">
    <source>
        <dbReference type="ARBA" id="ARBA00022975"/>
    </source>
</evidence>
<keyword evidence="9 11" id="KW-0665">Pyrimidine biosynthesis</keyword>
<keyword evidence="8 11" id="KW-0315">Glutamine amidotransferase</keyword>
<evidence type="ECO:0000259" key="12">
    <source>
        <dbReference type="Pfam" id="PF00117"/>
    </source>
</evidence>
<comment type="catalytic activity">
    <reaction evidence="11">
        <text>UTP + NH4(+) + ATP = CTP + ADP + phosphate + 2 H(+)</text>
        <dbReference type="Rhea" id="RHEA:16597"/>
        <dbReference type="ChEBI" id="CHEBI:15378"/>
        <dbReference type="ChEBI" id="CHEBI:28938"/>
        <dbReference type="ChEBI" id="CHEBI:30616"/>
        <dbReference type="ChEBI" id="CHEBI:37563"/>
        <dbReference type="ChEBI" id="CHEBI:43474"/>
        <dbReference type="ChEBI" id="CHEBI:46398"/>
        <dbReference type="ChEBI" id="CHEBI:456216"/>
    </reaction>
</comment>
<keyword evidence="4 11" id="KW-0479">Metal-binding</keyword>
<comment type="function">
    <text evidence="11">Catalyzes the ATP-dependent amination of UTP to CTP with either L-glutamine or ammonia as the source of nitrogen. Regulates intracellular CTP levels through interactions with the four ribonucleotide triphosphates.</text>
</comment>
<comment type="miscellaneous">
    <text evidence="11">CTPSs have evolved a hybrid strategy for distinguishing between UTP and CTP. The overlapping regions of the product feedback inhibitory and substrate sites recognize a common feature in both compounds, the triphosphate moiety. To differentiate isosteric substrate and product pyrimidine rings, an additional pocket far from the expected kinase/ligase catalytic site, specifically recognizes the cytosine and ribose portions of the product inhibitor.</text>
</comment>